<dbReference type="InterPro" id="IPR011990">
    <property type="entry name" value="TPR-like_helical_dom_sf"/>
</dbReference>
<dbReference type="SUPFAM" id="SSF48452">
    <property type="entry name" value="TPR-like"/>
    <property type="match status" value="1"/>
</dbReference>
<dbReference type="Gene3D" id="1.25.40.10">
    <property type="entry name" value="Tetratricopeptide repeat domain"/>
    <property type="match status" value="1"/>
</dbReference>
<dbReference type="Proteomes" id="UP000661112">
    <property type="component" value="Unassembled WGS sequence"/>
</dbReference>
<feature type="repeat" description="TPR" evidence="1">
    <location>
        <begin position="46"/>
        <end position="79"/>
    </location>
</feature>
<evidence type="ECO:0000313" key="4">
    <source>
        <dbReference type="Proteomes" id="UP000661112"/>
    </source>
</evidence>
<name>A0ABR8D0J6_9NOST</name>
<dbReference type="Pfam" id="PF06051">
    <property type="entry name" value="DUF928"/>
    <property type="match status" value="1"/>
</dbReference>
<keyword evidence="4" id="KW-1185">Reference proteome</keyword>
<proteinExistence type="predicted"/>
<feature type="signal peptide" evidence="2">
    <location>
        <begin position="1"/>
        <end position="32"/>
    </location>
</feature>
<dbReference type="InterPro" id="IPR010328">
    <property type="entry name" value="DUF928"/>
</dbReference>
<dbReference type="PROSITE" id="PS50005">
    <property type="entry name" value="TPR"/>
    <property type="match status" value="1"/>
</dbReference>
<feature type="chain" id="PRO_5047327407" evidence="2">
    <location>
        <begin position="33"/>
        <end position="307"/>
    </location>
</feature>
<evidence type="ECO:0000256" key="2">
    <source>
        <dbReference type="SAM" id="SignalP"/>
    </source>
</evidence>
<protein>
    <submittedName>
        <fullName evidence="3">DUF928 domain-containing protein</fullName>
    </submittedName>
</protein>
<gene>
    <name evidence="3" type="ORF">H6G83_04665</name>
</gene>
<evidence type="ECO:0000256" key="1">
    <source>
        <dbReference type="PROSITE-ProRule" id="PRU00339"/>
    </source>
</evidence>
<evidence type="ECO:0000313" key="3">
    <source>
        <dbReference type="EMBL" id="MBD2499918.1"/>
    </source>
</evidence>
<comment type="caution">
    <text evidence="3">The sequence shown here is derived from an EMBL/GenBank/DDBJ whole genome shotgun (WGS) entry which is preliminary data.</text>
</comment>
<reference evidence="3 4" key="1">
    <citation type="journal article" date="2020" name="ISME J.">
        <title>Comparative genomics reveals insights into cyanobacterial evolution and habitat adaptation.</title>
        <authorList>
            <person name="Chen M.Y."/>
            <person name="Teng W.K."/>
            <person name="Zhao L."/>
            <person name="Hu C.X."/>
            <person name="Zhou Y.K."/>
            <person name="Han B.P."/>
            <person name="Song L.R."/>
            <person name="Shu W.S."/>
        </authorList>
    </citation>
    <scope>NUCLEOTIDE SEQUENCE [LARGE SCALE GENOMIC DNA]</scope>
    <source>
        <strain evidence="3 4">FACHB-119</strain>
    </source>
</reference>
<dbReference type="InterPro" id="IPR019734">
    <property type="entry name" value="TPR_rpt"/>
</dbReference>
<accession>A0ABR8D0J6</accession>
<dbReference type="EMBL" id="JACJSG010000004">
    <property type="protein sequence ID" value="MBD2499918.1"/>
    <property type="molecule type" value="Genomic_DNA"/>
</dbReference>
<keyword evidence="1" id="KW-0802">TPR repeat</keyword>
<organism evidence="3 4">
    <name type="scientific">Anabaena azotica FACHB-119</name>
    <dbReference type="NCBI Taxonomy" id="947527"/>
    <lineage>
        <taxon>Bacteria</taxon>
        <taxon>Bacillati</taxon>
        <taxon>Cyanobacteriota</taxon>
        <taxon>Cyanophyceae</taxon>
        <taxon>Nostocales</taxon>
        <taxon>Nostocaceae</taxon>
        <taxon>Anabaena</taxon>
        <taxon>Anabaena azotica</taxon>
    </lineage>
</organism>
<dbReference type="PROSITE" id="PS51257">
    <property type="entry name" value="PROKAR_LIPOPROTEIN"/>
    <property type="match status" value="1"/>
</dbReference>
<sequence>MYLMKLHLWTGCLLASLACLPLNFVNQTQVLAASQVVEIAQSSSAYNQAMRLGYTATRRRNYRLALSYFQQALQLRPNDQYATSAIRNVTGYMQRRTSLISFVPGRPGRLRAAASRGSCFINEKPAIPLIPTNKEAQLTTAANPTFYFYLPQTAKPIHSLEFILRDNDSVAPLYRTTFQPVKQAGIVSVAIPTQQASLKTGKAYTWTFSMICDPRNRDQDLFLRGKIERVQDENLSEQIQEAKQPLDQAVIYATAGFWENALSTLANLRRQKPNDPEVNKYWTDLLNSVGLDEVTNQPLLPCCDARQ</sequence>
<keyword evidence="2" id="KW-0732">Signal</keyword>